<evidence type="ECO:0000256" key="1">
    <source>
        <dbReference type="SAM" id="MobiDB-lite"/>
    </source>
</evidence>
<dbReference type="InterPro" id="IPR021027">
    <property type="entry name" value="Transposase_put_HTH"/>
</dbReference>
<dbReference type="OrthoDB" id="2630321at2"/>
<evidence type="ECO:0000313" key="4">
    <source>
        <dbReference type="Proteomes" id="UP000250369"/>
    </source>
</evidence>
<reference evidence="3 4" key="1">
    <citation type="journal article" date="2009" name="Int. J. Syst. Evol. Microbiol.">
        <title>Paenibacillus contaminans sp. nov., isolated from a contaminated laboratory plate.</title>
        <authorList>
            <person name="Chou J.H."/>
            <person name="Lee J.H."/>
            <person name="Lin M.C."/>
            <person name="Chang P.S."/>
            <person name="Arun A.B."/>
            <person name="Young C.C."/>
            <person name="Chen W.M."/>
        </authorList>
    </citation>
    <scope>NUCLEOTIDE SEQUENCE [LARGE SCALE GENOMIC DNA]</scope>
    <source>
        <strain evidence="3 4">CKOBP-6</strain>
    </source>
</reference>
<dbReference type="EMBL" id="QMFB01000023">
    <property type="protein sequence ID" value="RAV15586.1"/>
    <property type="molecule type" value="Genomic_DNA"/>
</dbReference>
<evidence type="ECO:0000313" key="3">
    <source>
        <dbReference type="EMBL" id="RAV15586.1"/>
    </source>
</evidence>
<feature type="domain" description="Transposase putative helix-turn-helix" evidence="2">
    <location>
        <begin position="1"/>
        <end position="23"/>
    </location>
</feature>
<keyword evidence="4" id="KW-1185">Reference proteome</keyword>
<feature type="compositionally biased region" description="Basic and acidic residues" evidence="1">
    <location>
        <begin position="22"/>
        <end position="35"/>
    </location>
</feature>
<gene>
    <name evidence="3" type="ORF">DQG23_29865</name>
</gene>
<accession>A0A329M8V5</accession>
<dbReference type="Pfam" id="PF12323">
    <property type="entry name" value="HTH_OrfB_IS605"/>
    <property type="match status" value="1"/>
</dbReference>
<dbReference type="Proteomes" id="UP000250369">
    <property type="component" value="Unassembled WGS sequence"/>
</dbReference>
<name>A0A329M8V5_9BACL</name>
<protein>
    <recommendedName>
        <fullName evidence="2">Transposase putative helix-turn-helix domain-containing protein</fullName>
    </recommendedName>
</protein>
<feature type="region of interest" description="Disordered" evidence="1">
    <location>
        <begin position="22"/>
        <end position="54"/>
    </location>
</feature>
<dbReference type="AlphaFoldDB" id="A0A329M8V5"/>
<organism evidence="3 4">
    <name type="scientific">Paenibacillus contaminans</name>
    <dbReference type="NCBI Taxonomy" id="450362"/>
    <lineage>
        <taxon>Bacteria</taxon>
        <taxon>Bacillati</taxon>
        <taxon>Bacillota</taxon>
        <taxon>Bacilli</taxon>
        <taxon>Bacillales</taxon>
        <taxon>Paenibacillaceae</taxon>
        <taxon>Paenibacillus</taxon>
    </lineage>
</organism>
<proteinExistence type="predicted"/>
<evidence type="ECO:0000259" key="2">
    <source>
        <dbReference type="Pfam" id="PF12323"/>
    </source>
</evidence>
<comment type="caution">
    <text evidence="3">The sequence shown here is derived from an EMBL/GenBank/DDBJ whole genome shotgun (WGS) entry which is preliminary data.</text>
</comment>
<sequence length="54" mass="6312">MIRQTFGSVRFLYNQMLAERKDKSEYDQADAERPNGKRTGCRHCSRRSLTGFAK</sequence>